<protein>
    <recommendedName>
        <fullName evidence="3 8">3-deoxy-D-manno-octulosonic acid transferase</fullName>
        <shortName evidence="8">Kdo transferase</shortName>
        <ecNumber evidence="2 8">2.4.99.12</ecNumber>
    </recommendedName>
    <alternativeName>
        <fullName evidence="5 8">Lipid IV(A) 3-deoxy-D-manno-octulosonic acid transferase</fullName>
    </alternativeName>
</protein>
<dbReference type="HOGENOM" id="CLU_036146_2_1_10"/>
<dbReference type="Gene3D" id="3.40.50.2000">
    <property type="entry name" value="Glycogen Phosphorylase B"/>
    <property type="match status" value="1"/>
</dbReference>
<dbReference type="InterPro" id="IPR039901">
    <property type="entry name" value="Kdotransferase"/>
</dbReference>
<dbReference type="Pfam" id="PF04413">
    <property type="entry name" value="Glycos_transf_N"/>
    <property type="match status" value="1"/>
</dbReference>
<evidence type="ECO:0000256" key="6">
    <source>
        <dbReference type="ARBA" id="ARBA00049183"/>
    </source>
</evidence>
<feature type="domain" description="3-deoxy-D-manno-octulosonic-acid transferase N-terminal" evidence="9">
    <location>
        <begin position="52"/>
        <end position="221"/>
    </location>
</feature>
<dbReference type="EMBL" id="CP000108">
    <property type="protein sequence ID" value="ABB28377.1"/>
    <property type="molecule type" value="Genomic_DNA"/>
</dbReference>
<evidence type="ECO:0000256" key="7">
    <source>
        <dbReference type="PIRSR" id="PIRSR639901-1"/>
    </source>
</evidence>
<dbReference type="CAZy" id="GT30">
    <property type="family name" value="Glycosyltransferase Family 30"/>
</dbReference>
<dbReference type="InterPro" id="IPR038107">
    <property type="entry name" value="Glycos_transf_N_sf"/>
</dbReference>
<organism evidence="10">
    <name type="scientific">Chlorobium chlorochromatii (strain CaD3)</name>
    <dbReference type="NCBI Taxonomy" id="340177"/>
    <lineage>
        <taxon>Bacteria</taxon>
        <taxon>Pseudomonadati</taxon>
        <taxon>Chlorobiota</taxon>
        <taxon>Chlorobiia</taxon>
        <taxon>Chlorobiales</taxon>
        <taxon>Chlorobiaceae</taxon>
        <taxon>Chlorobium/Pelodictyon group</taxon>
        <taxon>Chlorobium</taxon>
    </lineage>
</organism>
<proteinExistence type="inferred from homology"/>
<accession>Q3ARJ8</accession>
<dbReference type="PANTHER" id="PTHR42755:SF1">
    <property type="entry name" value="3-DEOXY-D-MANNO-OCTULOSONIC ACID TRANSFERASE, MITOCHONDRIAL-RELATED"/>
    <property type="match status" value="1"/>
</dbReference>
<evidence type="ECO:0000259" key="9">
    <source>
        <dbReference type="Pfam" id="PF04413"/>
    </source>
</evidence>
<dbReference type="UniPathway" id="UPA00958"/>
<comment type="similarity">
    <text evidence="8">Belongs to the glycosyltransferase group 1 family.</text>
</comment>
<feature type="active site" description="Proton acceptor" evidence="7">
    <location>
        <position position="72"/>
    </location>
</feature>
<dbReference type="GO" id="GO:0009244">
    <property type="term" value="P:lipopolysaccharide core region biosynthetic process"/>
    <property type="evidence" value="ECO:0007669"/>
    <property type="project" value="UniProtKB-UniRule"/>
</dbReference>
<dbReference type="EC" id="2.4.99.12" evidence="2 8"/>
<keyword evidence="8" id="KW-0472">Membrane</keyword>
<evidence type="ECO:0000313" key="10">
    <source>
        <dbReference type="EMBL" id="ABB28377.1"/>
    </source>
</evidence>
<evidence type="ECO:0000256" key="5">
    <source>
        <dbReference type="ARBA" id="ARBA00031445"/>
    </source>
</evidence>
<dbReference type="PANTHER" id="PTHR42755">
    <property type="entry name" value="3-DEOXY-MANNO-OCTULOSONATE CYTIDYLYLTRANSFERASE"/>
    <property type="match status" value="1"/>
</dbReference>
<dbReference type="STRING" id="340177.Cag_1115"/>
<evidence type="ECO:0000256" key="4">
    <source>
        <dbReference type="ARBA" id="ARBA00022679"/>
    </source>
</evidence>
<reference evidence="10" key="1">
    <citation type="submission" date="2005-08" db="EMBL/GenBank/DDBJ databases">
        <title>Complete sequence of Chlorobium chlorochromatii CaD3.</title>
        <authorList>
            <person name="Copeland A."/>
            <person name="Lucas S."/>
            <person name="Lapidus A."/>
            <person name="Barry K."/>
            <person name="Detter J.C."/>
            <person name="Glavina T."/>
            <person name="Hammon N."/>
            <person name="Israni S."/>
            <person name="Pitluck S."/>
            <person name="Bryant D."/>
            <person name="Schmutz J."/>
            <person name="Larimer F."/>
            <person name="Land M."/>
            <person name="Kyrpides N."/>
            <person name="Ivanova N."/>
            <person name="Richardson P."/>
        </authorList>
    </citation>
    <scope>NUCLEOTIDE SEQUENCE [LARGE SCALE GENOMIC DNA]</scope>
    <source>
        <strain evidence="10">CaD3</strain>
    </source>
</reference>
<keyword evidence="4 8" id="KW-0808">Transferase</keyword>
<sequence>MPISCHHMQSFPLYQTLFPLLAGVAQGVKALHPQIAAFFEVRQHLFTTLQQQLATMPNNGFRLWVHAASVGEFEQARPIIAALQARHPNLRLFISFLSPSGYNARKNFPNAAAVFYLPLDTAANARKLVALLKPDALLLMRYDFWPNHLLAAKKYGTTLVLAAAVLQPQSAYFNPLLRRFYKKLFHLFNAIYTVAERDTQAFKEHFGYRNAITAGDPRFDQVVARSRNRAAVANLRAHYEGRKVLVAGSVWEADEQLLIAAWQELNPRPSLIVVPHQTEPEKIAHLCSLLDERNLSYARISTFPESFQPEQQILIIDQIGYLAELYSIASIAYVGGGFGVNVHNTLEPAVYAIPVLFGPNHHNSPEAAALLEAGGATVVQQQSELHAALQCLCSNESERQRQGSAAGTFVQARTGATAMVVEYLEGVANVVKWQGS</sequence>
<evidence type="ECO:0000256" key="3">
    <source>
        <dbReference type="ARBA" id="ARBA00019077"/>
    </source>
</evidence>
<dbReference type="InterPro" id="IPR007507">
    <property type="entry name" value="Glycos_transf_N"/>
</dbReference>
<dbReference type="GO" id="GO:0005886">
    <property type="term" value="C:plasma membrane"/>
    <property type="evidence" value="ECO:0007669"/>
    <property type="project" value="UniProtKB-SubCell"/>
</dbReference>
<dbReference type="GO" id="GO:0009245">
    <property type="term" value="P:lipid A biosynthetic process"/>
    <property type="evidence" value="ECO:0007669"/>
    <property type="project" value="TreeGrafter"/>
</dbReference>
<evidence type="ECO:0000256" key="2">
    <source>
        <dbReference type="ARBA" id="ARBA00012621"/>
    </source>
</evidence>
<name>Q3ARJ8_CHLCH</name>
<evidence type="ECO:0000256" key="8">
    <source>
        <dbReference type="RuleBase" id="RU365103"/>
    </source>
</evidence>
<dbReference type="eggNOG" id="COG1519">
    <property type="taxonomic scope" value="Bacteria"/>
</dbReference>
<dbReference type="AlphaFoldDB" id="Q3ARJ8"/>
<gene>
    <name evidence="10" type="ordered locus">Cag_1115</name>
</gene>
<evidence type="ECO:0000256" key="1">
    <source>
        <dbReference type="ARBA" id="ARBA00004713"/>
    </source>
</evidence>
<keyword evidence="8" id="KW-0448">Lipopolysaccharide biosynthesis</keyword>
<comment type="function">
    <text evidence="8">Involved in lipopolysaccharide (LPS) biosynthesis. Catalyzes the transfer of 3-deoxy-D-manno-octulosonate (Kdo) residue(s) from CMP-Kdo to lipid IV(A), the tetraacyldisaccharide-1,4'-bisphosphate precursor of lipid A.</text>
</comment>
<dbReference type="KEGG" id="cch:Cag_1115"/>
<comment type="pathway">
    <text evidence="1 8">Bacterial outer membrane biogenesis; LPS core biosynthesis.</text>
</comment>
<comment type="catalytic activity">
    <reaction evidence="6 8">
        <text>lipid IVA (E. coli) + CMP-3-deoxy-beta-D-manno-octulosonate = alpha-Kdo-(2-&gt;6)-lipid IVA (E. coli) + CMP + H(+)</text>
        <dbReference type="Rhea" id="RHEA:28066"/>
        <dbReference type="ChEBI" id="CHEBI:15378"/>
        <dbReference type="ChEBI" id="CHEBI:58603"/>
        <dbReference type="ChEBI" id="CHEBI:60364"/>
        <dbReference type="ChEBI" id="CHEBI:60377"/>
        <dbReference type="ChEBI" id="CHEBI:85987"/>
        <dbReference type="EC" id="2.4.99.12"/>
    </reaction>
</comment>
<keyword evidence="8" id="KW-1003">Cell membrane</keyword>
<dbReference type="SUPFAM" id="SSF53756">
    <property type="entry name" value="UDP-Glycosyltransferase/glycogen phosphorylase"/>
    <property type="match status" value="1"/>
</dbReference>
<comment type="subcellular location">
    <subcellularLocation>
        <location evidence="8">Cell membrane</location>
    </subcellularLocation>
</comment>
<dbReference type="Gene3D" id="3.40.50.11720">
    <property type="entry name" value="3-Deoxy-D-manno-octulosonic-acid transferase, N-terminal domain"/>
    <property type="match status" value="1"/>
</dbReference>
<dbReference type="GO" id="GO:0043842">
    <property type="term" value="F:Kdo transferase activity"/>
    <property type="evidence" value="ECO:0007669"/>
    <property type="project" value="UniProtKB-EC"/>
</dbReference>